<organism evidence="4">
    <name type="scientific">Mentha longifolia</name>
    <name type="common">Horse mint</name>
    <name type="synonym">Mentha spicata var. longifolia</name>
    <dbReference type="NCBI Taxonomy" id="38859"/>
    <lineage>
        <taxon>Eukaryota</taxon>
        <taxon>Viridiplantae</taxon>
        <taxon>Streptophyta</taxon>
        <taxon>Embryophyta</taxon>
        <taxon>Tracheophyta</taxon>
        <taxon>Spermatophyta</taxon>
        <taxon>Magnoliopsida</taxon>
        <taxon>eudicotyledons</taxon>
        <taxon>Gunneridae</taxon>
        <taxon>Pentapetalae</taxon>
        <taxon>asterids</taxon>
        <taxon>lamiids</taxon>
        <taxon>Lamiales</taxon>
        <taxon>Lamiaceae</taxon>
        <taxon>Nepetoideae</taxon>
        <taxon>Mentheae</taxon>
        <taxon>Menthinae</taxon>
        <taxon>Mentha</taxon>
    </lineage>
</organism>
<dbReference type="InterPro" id="IPR002182">
    <property type="entry name" value="NB-ARC"/>
</dbReference>
<keyword evidence="1" id="KW-0433">Leucine-rich repeat</keyword>
<feature type="non-terminal residue" evidence="4">
    <location>
        <position position="128"/>
    </location>
</feature>
<evidence type="ECO:0000313" key="4">
    <source>
        <dbReference type="EMBL" id="ABA59550.1"/>
    </source>
</evidence>
<dbReference type="PANTHER" id="PTHR36766">
    <property type="entry name" value="PLANT BROAD-SPECTRUM MILDEW RESISTANCE PROTEIN RPW8"/>
    <property type="match status" value="1"/>
</dbReference>
<dbReference type="PANTHER" id="PTHR36766:SF64">
    <property type="entry name" value="OS12G0206100 PROTEIN"/>
    <property type="match status" value="1"/>
</dbReference>
<feature type="non-terminal residue" evidence="4">
    <location>
        <position position="1"/>
    </location>
</feature>
<dbReference type="AlphaFoldDB" id="Q3I0K4"/>
<dbReference type="Pfam" id="PF00931">
    <property type="entry name" value="NB-ARC"/>
    <property type="match status" value="1"/>
</dbReference>
<dbReference type="GO" id="GO:0006952">
    <property type="term" value="P:defense response"/>
    <property type="evidence" value="ECO:0007669"/>
    <property type="project" value="UniProtKB-KW"/>
</dbReference>
<reference evidence="4" key="1">
    <citation type="submission" date="2005-08" db="EMBL/GenBank/DDBJ databases">
        <title>Resistance gene analogs (RGAs) from Mentha longifolia.</title>
        <authorList>
            <person name="Davis T.M."/>
            <person name="Vining K.J."/>
        </authorList>
    </citation>
    <scope>NUCLEOTIDE SEQUENCE</scope>
</reference>
<protein>
    <submittedName>
        <fullName evidence="4">NBS-LRR-like</fullName>
    </submittedName>
</protein>
<feature type="domain" description="NB-ARC" evidence="3">
    <location>
        <begin position="6"/>
        <end position="102"/>
    </location>
</feature>
<dbReference type="Gene3D" id="3.40.50.300">
    <property type="entry name" value="P-loop containing nucleotide triphosphate hydrolases"/>
    <property type="match status" value="1"/>
</dbReference>
<dbReference type="SUPFAM" id="SSF52540">
    <property type="entry name" value="P-loop containing nucleoside triphosphate hydrolases"/>
    <property type="match status" value="1"/>
</dbReference>
<sequence>KLNIQLQIGEQLGVTFKENTLIPRAHILRERLRGNKRTLLVLDDVWKSLDIEELGIPCEDGCKVLLTSLDKGVFKAMDVKEVRELKILDEGEAWILFSHKAGACVDDGVLNPIAKDVMRECKGLPLAF</sequence>
<dbReference type="InterPro" id="IPR027417">
    <property type="entry name" value="P-loop_NTPase"/>
</dbReference>
<proteinExistence type="evidence at transcript level"/>
<dbReference type="InterPro" id="IPR042197">
    <property type="entry name" value="Apaf_helical"/>
</dbReference>
<dbReference type="Gene3D" id="1.10.8.430">
    <property type="entry name" value="Helical domain of apoptotic protease-activating factors"/>
    <property type="match status" value="1"/>
</dbReference>
<evidence type="ECO:0000259" key="3">
    <source>
        <dbReference type="Pfam" id="PF00931"/>
    </source>
</evidence>
<accession>Q3I0K4</accession>
<evidence type="ECO:0000256" key="2">
    <source>
        <dbReference type="ARBA" id="ARBA00022821"/>
    </source>
</evidence>
<dbReference type="EMBL" id="DQ174108">
    <property type="protein sequence ID" value="ABA59550.1"/>
    <property type="molecule type" value="mRNA"/>
</dbReference>
<name>Q3I0K4_MENLO</name>
<keyword evidence="2" id="KW-0611">Plant defense</keyword>
<dbReference type="GO" id="GO:0043531">
    <property type="term" value="F:ADP binding"/>
    <property type="evidence" value="ECO:0007669"/>
    <property type="project" value="InterPro"/>
</dbReference>
<evidence type="ECO:0000256" key="1">
    <source>
        <dbReference type="ARBA" id="ARBA00022614"/>
    </source>
</evidence>